<dbReference type="InterPro" id="IPR052638">
    <property type="entry name" value="PiggyBac_TE-derived"/>
</dbReference>
<dbReference type="EMBL" id="CAKOFQ010006652">
    <property type="protein sequence ID" value="CAH1953874.1"/>
    <property type="molecule type" value="Genomic_DNA"/>
</dbReference>
<comment type="caution">
    <text evidence="2">The sequence shown here is derived from an EMBL/GenBank/DDBJ whole genome shotgun (WGS) entry which is preliminary data.</text>
</comment>
<evidence type="ECO:0000313" key="2">
    <source>
        <dbReference type="EMBL" id="CAH1953874.1"/>
    </source>
</evidence>
<proteinExistence type="predicted"/>
<dbReference type="Pfam" id="PF13843">
    <property type="entry name" value="DDE_Tnp_1_7"/>
    <property type="match status" value="2"/>
</dbReference>
<evidence type="ECO:0000313" key="3">
    <source>
        <dbReference type="Proteomes" id="UP001152888"/>
    </source>
</evidence>
<dbReference type="AlphaFoldDB" id="A0A9P0JGD6"/>
<gene>
    <name evidence="2" type="ORF">ACAOBT_LOCUS267</name>
</gene>
<dbReference type="GO" id="GO:0043565">
    <property type="term" value="F:sequence-specific DNA binding"/>
    <property type="evidence" value="ECO:0007669"/>
    <property type="project" value="TreeGrafter"/>
</dbReference>
<reference evidence="2" key="1">
    <citation type="submission" date="2022-03" db="EMBL/GenBank/DDBJ databases">
        <authorList>
            <person name="Sayadi A."/>
        </authorList>
    </citation>
    <scope>NUCLEOTIDE SEQUENCE</scope>
</reference>
<feature type="domain" description="PiggyBac transposable element-derived protein" evidence="1">
    <location>
        <begin position="295"/>
        <end position="439"/>
    </location>
</feature>
<dbReference type="PANTHER" id="PTHR47055">
    <property type="entry name" value="DDE_TNP_1_7 DOMAIN-CONTAINING PROTEIN"/>
    <property type="match status" value="1"/>
</dbReference>
<name>A0A9P0JGD6_ACAOB</name>
<protein>
    <recommendedName>
        <fullName evidence="1">PiggyBac transposable element-derived protein domain-containing protein</fullName>
    </recommendedName>
</protein>
<keyword evidence="3" id="KW-1185">Reference proteome</keyword>
<accession>A0A9P0JGD6</accession>
<feature type="domain" description="PiggyBac transposable element-derived protein" evidence="1">
    <location>
        <begin position="195"/>
        <end position="289"/>
    </location>
</feature>
<dbReference type="PANTHER" id="PTHR47055:SF3">
    <property type="entry name" value="PHORBOL-ESTER_DAG-TYPE DOMAIN-CONTAINING PROTEIN"/>
    <property type="match status" value="1"/>
</dbReference>
<dbReference type="Proteomes" id="UP001152888">
    <property type="component" value="Unassembled WGS sequence"/>
</dbReference>
<organism evidence="2 3">
    <name type="scientific">Acanthoscelides obtectus</name>
    <name type="common">Bean weevil</name>
    <name type="synonym">Bruchus obtectus</name>
    <dbReference type="NCBI Taxonomy" id="200917"/>
    <lineage>
        <taxon>Eukaryota</taxon>
        <taxon>Metazoa</taxon>
        <taxon>Ecdysozoa</taxon>
        <taxon>Arthropoda</taxon>
        <taxon>Hexapoda</taxon>
        <taxon>Insecta</taxon>
        <taxon>Pterygota</taxon>
        <taxon>Neoptera</taxon>
        <taxon>Endopterygota</taxon>
        <taxon>Coleoptera</taxon>
        <taxon>Polyphaga</taxon>
        <taxon>Cucujiformia</taxon>
        <taxon>Chrysomeloidea</taxon>
        <taxon>Chrysomelidae</taxon>
        <taxon>Bruchinae</taxon>
        <taxon>Bruchini</taxon>
        <taxon>Acanthoscelides</taxon>
    </lineage>
</organism>
<sequence>ISFDDIEYVKAVNLTTTKVTELLAQQNPSITVVYLIYVKSSELEAAVEEAGRELYNYRKGALDAVYIPPDVDNVTDEEDVEDELLPEIDVPGPSYIAGTFELHAFMNEDDAAEIPNKEEAIFFDDDGFDTSDDEFLASKKLRLVPPPVPVTTFAVPPLQPKWEKGPLEYTHLSISNEDIDMVHLRNVLAGKTLLEIFFLFFDDDLINLILDFSVKYPQQNNRHGFCLSKGELLNFLDIMLFSGYHTLPQVPLYRSNEEVKGIDIVKKYMSRNRFQAIKRNIHLSDNRAIANKERTSLGLGGEIVNNLLANVDYPARHNIFFDNFFSSYQLLVDLKNKGFYATGTIRSNRTGHCPLVEPKIMSKRERGAYDCAYDKNNKISMVRWNDNAIVTICSNVYNVEPINQVRRYNRTEKREIHVQQPNVIARYNRCMRGVDVAENVIVTQCTCAKGVKYIYTYPASKNIIRNEYISVGQHPNGA</sequence>
<dbReference type="InterPro" id="IPR029526">
    <property type="entry name" value="PGBD"/>
</dbReference>
<feature type="non-terminal residue" evidence="2">
    <location>
        <position position="478"/>
    </location>
</feature>
<dbReference type="OrthoDB" id="8300647at2759"/>
<evidence type="ECO:0000259" key="1">
    <source>
        <dbReference type="Pfam" id="PF13843"/>
    </source>
</evidence>